<evidence type="ECO:0000313" key="1">
    <source>
        <dbReference type="EMBL" id="EGC32338.1"/>
    </source>
</evidence>
<keyword evidence="2" id="KW-1185">Reference proteome</keyword>
<gene>
    <name evidence="1" type="ORF">DICPUDRAFT_155721</name>
</gene>
<sequence length="123" mass="14971">MCVHDKYNFDKLFEVTGRETWFALIDDFMDSDRFPEMEDGCTDVCKEKMIKLTQYIFKNYMNSVCWYYHDVKIKDNMRNSCYTFYCSSINEKREPENFNYTPQLEKDSSFFPDYPNVLKENNK</sequence>
<dbReference type="EMBL" id="GL871198">
    <property type="protein sequence ID" value="EGC32338.1"/>
    <property type="molecule type" value="Genomic_DNA"/>
</dbReference>
<dbReference type="GeneID" id="10507310"/>
<accession>F0ZUQ2</accession>
<proteinExistence type="predicted"/>
<dbReference type="FunCoup" id="F0ZUQ2">
    <property type="interactions" value="932"/>
</dbReference>
<dbReference type="VEuPathDB" id="AmoebaDB:DICPUDRAFT_155721"/>
<dbReference type="OMA" id="YCSSINE"/>
<dbReference type="InParanoid" id="F0ZUQ2"/>
<dbReference type="AlphaFoldDB" id="F0ZUQ2"/>
<dbReference type="KEGG" id="dpp:DICPUDRAFT_155721"/>
<dbReference type="OrthoDB" id="22648at2759"/>
<name>F0ZUQ2_DICPU</name>
<dbReference type="RefSeq" id="XP_003291140.1">
    <property type="nucleotide sequence ID" value="XM_003291092.1"/>
</dbReference>
<organism evidence="1 2">
    <name type="scientific">Dictyostelium purpureum</name>
    <name type="common">Slime mold</name>
    <dbReference type="NCBI Taxonomy" id="5786"/>
    <lineage>
        <taxon>Eukaryota</taxon>
        <taxon>Amoebozoa</taxon>
        <taxon>Evosea</taxon>
        <taxon>Eumycetozoa</taxon>
        <taxon>Dictyostelia</taxon>
        <taxon>Dictyosteliales</taxon>
        <taxon>Dictyosteliaceae</taxon>
        <taxon>Dictyostelium</taxon>
    </lineage>
</organism>
<reference evidence="2" key="1">
    <citation type="journal article" date="2011" name="Genome Biol.">
        <title>Comparative genomics of the social amoebae Dictyostelium discoideum and Dictyostelium purpureum.</title>
        <authorList>
            <consortium name="US DOE Joint Genome Institute (JGI-PGF)"/>
            <person name="Sucgang R."/>
            <person name="Kuo A."/>
            <person name="Tian X."/>
            <person name="Salerno W."/>
            <person name="Parikh A."/>
            <person name="Feasley C.L."/>
            <person name="Dalin E."/>
            <person name="Tu H."/>
            <person name="Huang E."/>
            <person name="Barry K."/>
            <person name="Lindquist E."/>
            <person name="Shapiro H."/>
            <person name="Bruce D."/>
            <person name="Schmutz J."/>
            <person name="Salamov A."/>
            <person name="Fey P."/>
            <person name="Gaudet P."/>
            <person name="Anjard C."/>
            <person name="Babu M.M."/>
            <person name="Basu S."/>
            <person name="Bushmanova Y."/>
            <person name="van der Wel H."/>
            <person name="Katoh-Kurasawa M."/>
            <person name="Dinh C."/>
            <person name="Coutinho P.M."/>
            <person name="Saito T."/>
            <person name="Elias M."/>
            <person name="Schaap P."/>
            <person name="Kay R.R."/>
            <person name="Henrissat B."/>
            <person name="Eichinger L."/>
            <person name="Rivero F."/>
            <person name="Putnam N.H."/>
            <person name="West C.M."/>
            <person name="Loomis W.F."/>
            <person name="Chisholm R.L."/>
            <person name="Shaulsky G."/>
            <person name="Strassmann J.E."/>
            <person name="Queller D.C."/>
            <person name="Kuspa A."/>
            <person name="Grigoriev I.V."/>
        </authorList>
    </citation>
    <scope>NUCLEOTIDE SEQUENCE [LARGE SCALE GENOMIC DNA]</scope>
    <source>
        <strain evidence="2">QSDP1</strain>
    </source>
</reference>
<evidence type="ECO:0000313" key="2">
    <source>
        <dbReference type="Proteomes" id="UP000001064"/>
    </source>
</evidence>
<protein>
    <submittedName>
        <fullName evidence="1">Uncharacterized protein</fullName>
    </submittedName>
</protein>
<dbReference type="Proteomes" id="UP000001064">
    <property type="component" value="Unassembled WGS sequence"/>
</dbReference>